<comment type="caution">
    <text evidence="2">The sequence shown here is derived from an EMBL/GenBank/DDBJ whole genome shotgun (WGS) entry which is preliminary data.</text>
</comment>
<dbReference type="Proteomes" id="UP001501480">
    <property type="component" value="Unassembled WGS sequence"/>
</dbReference>
<feature type="region of interest" description="Disordered" evidence="1">
    <location>
        <begin position="1"/>
        <end position="34"/>
    </location>
</feature>
<dbReference type="EMBL" id="BAAAPY010000014">
    <property type="protein sequence ID" value="GAA2085089.1"/>
    <property type="molecule type" value="Genomic_DNA"/>
</dbReference>
<protein>
    <recommendedName>
        <fullName evidence="4">WXG100 family type VII secretion target</fullName>
    </recommendedName>
</protein>
<evidence type="ECO:0000256" key="1">
    <source>
        <dbReference type="SAM" id="MobiDB-lite"/>
    </source>
</evidence>
<organism evidence="2 3">
    <name type="scientific">Aeromicrobium halocynthiae</name>
    <dbReference type="NCBI Taxonomy" id="560557"/>
    <lineage>
        <taxon>Bacteria</taxon>
        <taxon>Bacillati</taxon>
        <taxon>Actinomycetota</taxon>
        <taxon>Actinomycetes</taxon>
        <taxon>Propionibacteriales</taxon>
        <taxon>Nocardioidaceae</taxon>
        <taxon>Aeromicrobium</taxon>
    </lineage>
</organism>
<reference evidence="2 3" key="1">
    <citation type="journal article" date="2019" name="Int. J. Syst. Evol. Microbiol.">
        <title>The Global Catalogue of Microorganisms (GCM) 10K type strain sequencing project: providing services to taxonomists for standard genome sequencing and annotation.</title>
        <authorList>
            <consortium name="The Broad Institute Genomics Platform"/>
            <consortium name="The Broad Institute Genome Sequencing Center for Infectious Disease"/>
            <person name="Wu L."/>
            <person name="Ma J."/>
        </authorList>
    </citation>
    <scope>NUCLEOTIDE SEQUENCE [LARGE SCALE GENOMIC DNA]</scope>
    <source>
        <strain evidence="2 3">JCM 15749</strain>
    </source>
</reference>
<feature type="compositionally biased region" description="Low complexity" evidence="1">
    <location>
        <begin position="119"/>
        <end position="132"/>
    </location>
</feature>
<sequence>MPGADHTGRDATAPLDYPTGDIDDNPGVRSVPMNDVDNYADLYNGVTGSTEGDITSGTRANAQTAQQSAVALSQAGSYGVATLTEFAAHVETFDTKVADLNQRLRSNATSAQRLAGQAPRRTTTTHPSTPRSGQRSRISGAGVQQRPSHPRRQRRRHRQPLRTRPHPHRRRTSSGAAERGRHQSLAAQPREIEDVRRMQNQWHDFTSSSECSQIVEHTHQSTFHKYFVDPSL</sequence>
<name>A0ABN2W6L2_9ACTN</name>
<accession>A0ABN2W6L2</accession>
<keyword evidence="3" id="KW-1185">Reference proteome</keyword>
<evidence type="ECO:0008006" key="4">
    <source>
        <dbReference type="Google" id="ProtNLM"/>
    </source>
</evidence>
<gene>
    <name evidence="2" type="ORF">GCM10009821_28230</name>
</gene>
<evidence type="ECO:0000313" key="2">
    <source>
        <dbReference type="EMBL" id="GAA2085089.1"/>
    </source>
</evidence>
<proteinExistence type="predicted"/>
<feature type="region of interest" description="Disordered" evidence="1">
    <location>
        <begin position="109"/>
        <end position="193"/>
    </location>
</feature>
<evidence type="ECO:0000313" key="3">
    <source>
        <dbReference type="Proteomes" id="UP001501480"/>
    </source>
</evidence>
<feature type="compositionally biased region" description="Basic residues" evidence="1">
    <location>
        <begin position="148"/>
        <end position="172"/>
    </location>
</feature>